<evidence type="ECO:0000259" key="1">
    <source>
        <dbReference type="Pfam" id="PF03184"/>
    </source>
</evidence>
<feature type="domain" description="DDE-1" evidence="1">
    <location>
        <begin position="99"/>
        <end position="225"/>
    </location>
</feature>
<proteinExistence type="predicted"/>
<keyword evidence="4" id="KW-1185">Reference proteome</keyword>
<dbReference type="EMBL" id="DS945857">
    <property type="protein sequence ID" value="EEC18625.1"/>
    <property type="molecule type" value="Genomic_DNA"/>
</dbReference>
<reference evidence="2 4" key="1">
    <citation type="submission" date="2008-03" db="EMBL/GenBank/DDBJ databases">
        <title>Annotation of Ixodes scapularis.</title>
        <authorList>
            <consortium name="Ixodes scapularis Genome Project Consortium"/>
            <person name="Caler E."/>
            <person name="Hannick L.I."/>
            <person name="Bidwell S."/>
            <person name="Joardar V."/>
            <person name="Thiagarajan M."/>
            <person name="Amedeo P."/>
            <person name="Galinsky K.J."/>
            <person name="Schobel S."/>
            <person name="Inman J."/>
            <person name="Hostetler J."/>
            <person name="Miller J."/>
            <person name="Hammond M."/>
            <person name="Megy K."/>
            <person name="Lawson D."/>
            <person name="Kodira C."/>
            <person name="Sutton G."/>
            <person name="Meyer J."/>
            <person name="Hill C.A."/>
            <person name="Birren B."/>
            <person name="Nene V."/>
            <person name="Collins F."/>
            <person name="Alarcon-Chaidez F."/>
            <person name="Wikel S."/>
            <person name="Strausberg R."/>
        </authorList>
    </citation>
    <scope>NUCLEOTIDE SEQUENCE [LARGE SCALE GENOMIC DNA]</scope>
    <source>
        <strain evidence="4">Wikel</strain>
        <strain evidence="2">Wikel colony</strain>
    </source>
</reference>
<dbReference type="STRING" id="6945.B7QIF3"/>
<dbReference type="VEuPathDB" id="VectorBase:ISCW014564"/>
<sequence length="268" mass="30193">MGKHLNSYTAGFKLKAVASALEHGKRAAGRRYDVDEKCVWHWCDQKDGLASTNKTRHAFHAKPRKFPNLENKLFSYVEEVRNDGKRVPAEEFPRGIIARAQEKRRMDEELVADWLKNVRGNRSGAMLVNKSLLELDSFCSHLTEKVKVELHKKHTDLAVIPGGLTGMLQPLRVSVNRPFKVEFFRCCTKWMASENHQTPTGRLKIASLSTVAGYIATAWNSVPLNIAPKSFRVTRISKNLDGTEDDLVWECVSEEPDSGAADSLSDEE</sequence>
<dbReference type="HOGENOM" id="CLU_1039314_0_0_1"/>
<gene>
    <name evidence="2" type="ORF">IscW_ISCW014564</name>
</gene>
<accession>B7QIF3</accession>
<dbReference type="VEuPathDB" id="VectorBase:ISCI014564"/>
<dbReference type="EnsemblMetazoa" id="ISCW014564-RA">
    <property type="protein sequence ID" value="ISCW014564-PA"/>
    <property type="gene ID" value="ISCW014564"/>
</dbReference>
<dbReference type="PaxDb" id="6945-B7QIF3"/>
<dbReference type="GO" id="GO:0003676">
    <property type="term" value="F:nucleic acid binding"/>
    <property type="evidence" value="ECO:0007669"/>
    <property type="project" value="InterPro"/>
</dbReference>
<evidence type="ECO:0000313" key="2">
    <source>
        <dbReference type="EMBL" id="EEC18625.1"/>
    </source>
</evidence>
<reference evidence="3" key="2">
    <citation type="submission" date="2020-05" db="UniProtKB">
        <authorList>
            <consortium name="EnsemblMetazoa"/>
        </authorList>
    </citation>
    <scope>IDENTIFICATION</scope>
    <source>
        <strain evidence="3">wikel</strain>
    </source>
</reference>
<evidence type="ECO:0000313" key="4">
    <source>
        <dbReference type="Proteomes" id="UP000001555"/>
    </source>
</evidence>
<dbReference type="EMBL" id="ABJB010720981">
    <property type="status" value="NOT_ANNOTATED_CDS"/>
    <property type="molecule type" value="Genomic_DNA"/>
</dbReference>
<organism>
    <name type="scientific">Ixodes scapularis</name>
    <name type="common">Black-legged tick</name>
    <name type="synonym">Deer tick</name>
    <dbReference type="NCBI Taxonomy" id="6945"/>
    <lineage>
        <taxon>Eukaryota</taxon>
        <taxon>Metazoa</taxon>
        <taxon>Ecdysozoa</taxon>
        <taxon>Arthropoda</taxon>
        <taxon>Chelicerata</taxon>
        <taxon>Arachnida</taxon>
        <taxon>Acari</taxon>
        <taxon>Parasitiformes</taxon>
        <taxon>Ixodida</taxon>
        <taxon>Ixodoidea</taxon>
        <taxon>Ixodidae</taxon>
        <taxon>Ixodinae</taxon>
        <taxon>Ixodes</taxon>
    </lineage>
</organism>
<protein>
    <submittedName>
        <fullName evidence="2 3">POGO family transposase, putative</fullName>
    </submittedName>
</protein>
<evidence type="ECO:0000313" key="3">
    <source>
        <dbReference type="EnsemblMetazoa" id="ISCW014564-PA"/>
    </source>
</evidence>
<dbReference type="InParanoid" id="B7QIF3"/>
<dbReference type="Pfam" id="PF03184">
    <property type="entry name" value="DDE_1"/>
    <property type="match status" value="1"/>
</dbReference>
<name>B7QIF3_IXOSC</name>
<dbReference type="Proteomes" id="UP000001555">
    <property type="component" value="Unassembled WGS sequence"/>
</dbReference>
<dbReference type="InterPro" id="IPR004875">
    <property type="entry name" value="DDE_SF_endonuclease_dom"/>
</dbReference>
<dbReference type="AlphaFoldDB" id="B7QIF3"/>